<organism evidence="2 3">
    <name type="scientific">Tritrichomonas musculus</name>
    <dbReference type="NCBI Taxonomy" id="1915356"/>
    <lineage>
        <taxon>Eukaryota</taxon>
        <taxon>Metamonada</taxon>
        <taxon>Parabasalia</taxon>
        <taxon>Tritrichomonadida</taxon>
        <taxon>Tritrichomonadidae</taxon>
        <taxon>Tritrichomonas</taxon>
    </lineage>
</organism>
<keyword evidence="3" id="KW-1185">Reference proteome</keyword>
<accession>A0ABR2IBW5</accession>
<evidence type="ECO:0000256" key="1">
    <source>
        <dbReference type="SAM" id="MobiDB-lite"/>
    </source>
</evidence>
<comment type="caution">
    <text evidence="2">The sequence shown here is derived from an EMBL/GenBank/DDBJ whole genome shotgun (WGS) entry which is preliminary data.</text>
</comment>
<evidence type="ECO:0000313" key="2">
    <source>
        <dbReference type="EMBL" id="KAK8860257.1"/>
    </source>
</evidence>
<proteinExistence type="predicted"/>
<evidence type="ECO:0008006" key="4">
    <source>
        <dbReference type="Google" id="ProtNLM"/>
    </source>
</evidence>
<reference evidence="2 3" key="1">
    <citation type="submission" date="2024-04" db="EMBL/GenBank/DDBJ databases">
        <title>Tritrichomonas musculus Genome.</title>
        <authorList>
            <person name="Alves-Ferreira E."/>
            <person name="Grigg M."/>
            <person name="Lorenzi H."/>
            <person name="Galac M."/>
        </authorList>
    </citation>
    <scope>NUCLEOTIDE SEQUENCE [LARGE SCALE GENOMIC DNA]</scope>
    <source>
        <strain evidence="2 3">EAF2021</strain>
    </source>
</reference>
<dbReference type="EMBL" id="JAPFFF010000018">
    <property type="protein sequence ID" value="KAK8860257.1"/>
    <property type="molecule type" value="Genomic_DNA"/>
</dbReference>
<dbReference type="Proteomes" id="UP001470230">
    <property type="component" value="Unassembled WGS sequence"/>
</dbReference>
<name>A0ABR2IBW5_9EUKA</name>
<gene>
    <name evidence="2" type="ORF">M9Y10_011922</name>
</gene>
<protein>
    <recommendedName>
        <fullName evidence="4">Leucine Rich Repeat family protein</fullName>
    </recommendedName>
</protein>
<sequence>MKIAQPKWFKQKERVLNSTGKLDLSGEIIQNLSFIGSRPSMKILDLSFSSIRSFEGLAAQPKLDYLILDGSTISSFKNASSISNITKISLTNTPVSSIPNYKLSLLIVCGKNLRVINGKIIPEKLKRKAESYPPIVSKLIDSGWMAEYPCPDDVDIEELCIEYGIQYEPSAFANSNDFSLQNPVDIDGFITEYSNHHEEMIQRSQYMRKPNHYCSMSVTDSNQDYLMNGFQNKDMGVDQEIDLSQLPFLVSQIIKKYGFDIAEGDPVSTITSALINIFNVAEGINAVNVPFFNEEEDLKSFSLNYNENRNPHQNLTANLNSREDINQPLIVPSQDDYLDKNEEEEEEFFEEKNSQN</sequence>
<dbReference type="SUPFAM" id="SSF52058">
    <property type="entry name" value="L domain-like"/>
    <property type="match status" value="1"/>
</dbReference>
<feature type="region of interest" description="Disordered" evidence="1">
    <location>
        <begin position="320"/>
        <end position="356"/>
    </location>
</feature>
<dbReference type="Gene3D" id="3.80.10.10">
    <property type="entry name" value="Ribonuclease Inhibitor"/>
    <property type="match status" value="1"/>
</dbReference>
<evidence type="ECO:0000313" key="3">
    <source>
        <dbReference type="Proteomes" id="UP001470230"/>
    </source>
</evidence>
<dbReference type="InterPro" id="IPR032675">
    <property type="entry name" value="LRR_dom_sf"/>
</dbReference>